<evidence type="ECO:0000313" key="10">
    <source>
        <dbReference type="Proteomes" id="UP000034799"/>
    </source>
</evidence>
<sequence>MRQLLINKLITDKKVLSLLTLNDFGTWSSASLSGIIFPLFSISQIKGADLTDVGLSSLVFLGVSAALNLPLGKAMDRLKGYVDETYILVASSVLRGIALILLAYSTSLAALYFYQIILGIARSMNYVSWRVLFSKYLDPKHVGEQWSVYDSVIAIGLGIATFIGGYMGDNFPYSYVILVAGLVSIVGGVFPLFIVKDVKEIAEEK</sequence>
<evidence type="ECO:0000256" key="3">
    <source>
        <dbReference type="ARBA" id="ARBA00022475"/>
    </source>
</evidence>
<dbReference type="InterPro" id="IPR036259">
    <property type="entry name" value="MFS_trans_sf"/>
</dbReference>
<evidence type="ECO:0000256" key="4">
    <source>
        <dbReference type="ARBA" id="ARBA00022692"/>
    </source>
</evidence>
<organism evidence="9 10">
    <name type="scientific">candidate division WS6 bacterium GW2011_GWF2_39_15</name>
    <dbReference type="NCBI Taxonomy" id="1619100"/>
    <lineage>
        <taxon>Bacteria</taxon>
        <taxon>Candidatus Dojkabacteria</taxon>
    </lineage>
</organism>
<dbReference type="InterPro" id="IPR020846">
    <property type="entry name" value="MFS_dom"/>
</dbReference>
<keyword evidence="3" id="KW-1003">Cell membrane</keyword>
<evidence type="ECO:0000259" key="8">
    <source>
        <dbReference type="PROSITE" id="PS50850"/>
    </source>
</evidence>
<feature type="domain" description="Major facilitator superfamily (MFS) profile" evidence="8">
    <location>
        <begin position="15"/>
        <end position="205"/>
    </location>
</feature>
<comment type="caution">
    <text evidence="9">The sequence shown here is derived from an EMBL/GenBank/DDBJ whole genome shotgun (WGS) entry which is preliminary data.</text>
</comment>
<comment type="subcellular location">
    <subcellularLocation>
        <location evidence="1">Cell membrane</location>
        <topology evidence="1">Multi-pass membrane protein</topology>
    </subcellularLocation>
</comment>
<proteinExistence type="predicted"/>
<evidence type="ECO:0000256" key="2">
    <source>
        <dbReference type="ARBA" id="ARBA00022448"/>
    </source>
</evidence>
<keyword evidence="6 7" id="KW-0472">Membrane</keyword>
<accession>A0A0G0QXD2</accession>
<dbReference type="Proteomes" id="UP000034799">
    <property type="component" value="Unassembled WGS sequence"/>
</dbReference>
<feature type="transmembrane region" description="Helical" evidence="7">
    <location>
        <begin position="110"/>
        <end position="127"/>
    </location>
</feature>
<feature type="transmembrane region" description="Helical" evidence="7">
    <location>
        <begin position="53"/>
        <end position="72"/>
    </location>
</feature>
<dbReference type="EMBL" id="LBWK01000001">
    <property type="protein sequence ID" value="KKR06277.1"/>
    <property type="molecule type" value="Genomic_DNA"/>
</dbReference>
<dbReference type="AlphaFoldDB" id="A0A0G0QXD2"/>
<evidence type="ECO:0000256" key="6">
    <source>
        <dbReference type="ARBA" id="ARBA00023136"/>
    </source>
</evidence>
<dbReference type="PANTHER" id="PTHR23517">
    <property type="entry name" value="RESISTANCE PROTEIN MDTM, PUTATIVE-RELATED-RELATED"/>
    <property type="match status" value="1"/>
</dbReference>
<dbReference type="Pfam" id="PF07690">
    <property type="entry name" value="MFS_1"/>
    <property type="match status" value="1"/>
</dbReference>
<evidence type="ECO:0000256" key="1">
    <source>
        <dbReference type="ARBA" id="ARBA00004651"/>
    </source>
</evidence>
<reference evidence="9 10" key="1">
    <citation type="journal article" date="2015" name="Nature">
        <title>rRNA introns, odd ribosomes, and small enigmatic genomes across a large radiation of phyla.</title>
        <authorList>
            <person name="Brown C.T."/>
            <person name="Hug L.A."/>
            <person name="Thomas B.C."/>
            <person name="Sharon I."/>
            <person name="Castelle C.J."/>
            <person name="Singh A."/>
            <person name="Wilkins M.J."/>
            <person name="Williams K.H."/>
            <person name="Banfield J.F."/>
        </authorList>
    </citation>
    <scope>NUCLEOTIDE SEQUENCE [LARGE SCALE GENOMIC DNA]</scope>
</reference>
<dbReference type="GO" id="GO:0005886">
    <property type="term" value="C:plasma membrane"/>
    <property type="evidence" value="ECO:0007669"/>
    <property type="project" value="UniProtKB-SubCell"/>
</dbReference>
<feature type="transmembrane region" description="Helical" evidence="7">
    <location>
        <begin position="21"/>
        <end position="41"/>
    </location>
</feature>
<dbReference type="PROSITE" id="PS50850">
    <property type="entry name" value="MFS"/>
    <property type="match status" value="1"/>
</dbReference>
<evidence type="ECO:0000256" key="7">
    <source>
        <dbReference type="SAM" id="Phobius"/>
    </source>
</evidence>
<dbReference type="InterPro" id="IPR011701">
    <property type="entry name" value="MFS"/>
</dbReference>
<feature type="transmembrane region" description="Helical" evidence="7">
    <location>
        <begin position="84"/>
        <end position="104"/>
    </location>
</feature>
<dbReference type="GO" id="GO:0022857">
    <property type="term" value="F:transmembrane transporter activity"/>
    <property type="evidence" value="ECO:0007669"/>
    <property type="project" value="InterPro"/>
</dbReference>
<dbReference type="InterPro" id="IPR050171">
    <property type="entry name" value="MFS_Transporters"/>
</dbReference>
<dbReference type="Gene3D" id="1.20.1250.20">
    <property type="entry name" value="MFS general substrate transporter like domains"/>
    <property type="match status" value="1"/>
</dbReference>
<feature type="transmembrane region" description="Helical" evidence="7">
    <location>
        <begin position="173"/>
        <end position="195"/>
    </location>
</feature>
<protein>
    <submittedName>
        <fullName evidence="9">Major facilitator superfamily</fullName>
    </submittedName>
</protein>
<gene>
    <name evidence="9" type="ORF">UT34_C0001G0317</name>
</gene>
<dbReference type="STRING" id="1619100.UT34_C0001G0317"/>
<feature type="transmembrane region" description="Helical" evidence="7">
    <location>
        <begin position="148"/>
        <end position="167"/>
    </location>
</feature>
<keyword evidence="2" id="KW-0813">Transport</keyword>
<evidence type="ECO:0000256" key="5">
    <source>
        <dbReference type="ARBA" id="ARBA00022989"/>
    </source>
</evidence>
<dbReference type="PANTHER" id="PTHR23517:SF3">
    <property type="entry name" value="INTEGRAL MEMBRANE TRANSPORT PROTEIN"/>
    <property type="match status" value="1"/>
</dbReference>
<keyword evidence="5 7" id="KW-1133">Transmembrane helix</keyword>
<evidence type="ECO:0000313" key="9">
    <source>
        <dbReference type="EMBL" id="KKR06277.1"/>
    </source>
</evidence>
<keyword evidence="4 7" id="KW-0812">Transmembrane</keyword>
<name>A0A0G0QXD2_9BACT</name>
<dbReference type="SUPFAM" id="SSF103473">
    <property type="entry name" value="MFS general substrate transporter"/>
    <property type="match status" value="1"/>
</dbReference>